<dbReference type="GO" id="GO:0051073">
    <property type="term" value="F:adenosylcobinamide-GDP ribazoletransferase activity"/>
    <property type="evidence" value="ECO:0007669"/>
    <property type="project" value="UniProtKB-EC"/>
</dbReference>
<feature type="transmembrane region" description="Helical" evidence="19">
    <location>
        <begin position="40"/>
        <end position="59"/>
    </location>
</feature>
<evidence type="ECO:0000256" key="13">
    <source>
        <dbReference type="ARBA" id="ARBA00023136"/>
    </source>
</evidence>
<proteinExistence type="inferred from homology"/>
<comment type="cofactor">
    <cofactor evidence="1 19">
        <name>Mg(2+)</name>
        <dbReference type="ChEBI" id="CHEBI:18420"/>
    </cofactor>
</comment>
<evidence type="ECO:0000256" key="12">
    <source>
        <dbReference type="ARBA" id="ARBA00022989"/>
    </source>
</evidence>
<dbReference type="EC" id="2.7.8.26" evidence="5 19"/>
<evidence type="ECO:0000256" key="15">
    <source>
        <dbReference type="ARBA" id="ARBA00032605"/>
    </source>
</evidence>
<evidence type="ECO:0000256" key="4">
    <source>
        <dbReference type="ARBA" id="ARBA00010561"/>
    </source>
</evidence>
<comment type="catalytic activity">
    <reaction evidence="17 19">
        <text>alpha-ribazole + adenosylcob(III)inamide-GDP = adenosylcob(III)alamin + GMP + H(+)</text>
        <dbReference type="Rhea" id="RHEA:16049"/>
        <dbReference type="ChEBI" id="CHEBI:10329"/>
        <dbReference type="ChEBI" id="CHEBI:15378"/>
        <dbReference type="ChEBI" id="CHEBI:18408"/>
        <dbReference type="ChEBI" id="CHEBI:58115"/>
        <dbReference type="ChEBI" id="CHEBI:60487"/>
        <dbReference type="EC" id="2.7.8.26"/>
    </reaction>
</comment>
<evidence type="ECO:0000256" key="19">
    <source>
        <dbReference type="HAMAP-Rule" id="MF_00719"/>
    </source>
</evidence>
<evidence type="ECO:0000256" key="18">
    <source>
        <dbReference type="ARBA" id="ARBA00049504"/>
    </source>
</evidence>
<organism evidence="20 21">
    <name type="scientific">Phenylobacterium koreense</name>
    <dbReference type="NCBI Taxonomy" id="266125"/>
    <lineage>
        <taxon>Bacteria</taxon>
        <taxon>Pseudomonadati</taxon>
        <taxon>Pseudomonadota</taxon>
        <taxon>Alphaproteobacteria</taxon>
        <taxon>Caulobacterales</taxon>
        <taxon>Caulobacteraceae</taxon>
        <taxon>Phenylobacterium</taxon>
    </lineage>
</organism>
<comment type="catalytic activity">
    <reaction evidence="18 19">
        <text>alpha-ribazole 5'-phosphate + adenosylcob(III)inamide-GDP = adenosylcob(III)alamin 5'-phosphate + GMP + H(+)</text>
        <dbReference type="Rhea" id="RHEA:23560"/>
        <dbReference type="ChEBI" id="CHEBI:15378"/>
        <dbReference type="ChEBI" id="CHEBI:57918"/>
        <dbReference type="ChEBI" id="CHEBI:58115"/>
        <dbReference type="ChEBI" id="CHEBI:60487"/>
        <dbReference type="ChEBI" id="CHEBI:60493"/>
        <dbReference type="EC" id="2.7.8.26"/>
    </reaction>
</comment>
<evidence type="ECO:0000313" key="21">
    <source>
        <dbReference type="Proteomes" id="UP001549110"/>
    </source>
</evidence>
<evidence type="ECO:0000256" key="16">
    <source>
        <dbReference type="ARBA" id="ARBA00032853"/>
    </source>
</evidence>
<dbReference type="NCBIfam" id="TIGR00317">
    <property type="entry name" value="cobS"/>
    <property type="match status" value="1"/>
</dbReference>
<comment type="subcellular location">
    <subcellularLocation>
        <location evidence="2 19">Cell membrane</location>
        <topology evidence="2 19">Multi-pass membrane protein</topology>
    </subcellularLocation>
</comment>
<evidence type="ECO:0000256" key="2">
    <source>
        <dbReference type="ARBA" id="ARBA00004651"/>
    </source>
</evidence>
<evidence type="ECO:0000256" key="8">
    <source>
        <dbReference type="ARBA" id="ARBA00022573"/>
    </source>
</evidence>
<feature type="transmembrane region" description="Helical" evidence="19">
    <location>
        <begin position="201"/>
        <end position="220"/>
    </location>
</feature>
<dbReference type="EMBL" id="JBEPLU010000001">
    <property type="protein sequence ID" value="MET3525854.1"/>
    <property type="molecule type" value="Genomic_DNA"/>
</dbReference>
<dbReference type="Proteomes" id="UP001549110">
    <property type="component" value="Unassembled WGS sequence"/>
</dbReference>
<evidence type="ECO:0000256" key="3">
    <source>
        <dbReference type="ARBA" id="ARBA00004663"/>
    </source>
</evidence>
<keyword evidence="9 19" id="KW-0808">Transferase</keyword>
<dbReference type="RefSeq" id="WP_354297231.1">
    <property type="nucleotide sequence ID" value="NZ_JBEPLU010000001.1"/>
</dbReference>
<comment type="pathway">
    <text evidence="3 19">Cofactor biosynthesis; adenosylcobalamin biosynthesis; adenosylcobalamin from cob(II)yrinate a,c-diamide: step 7/7.</text>
</comment>
<keyword evidence="12 19" id="KW-1133">Transmembrane helix</keyword>
<evidence type="ECO:0000256" key="6">
    <source>
        <dbReference type="ARBA" id="ARBA00015850"/>
    </source>
</evidence>
<evidence type="ECO:0000256" key="5">
    <source>
        <dbReference type="ARBA" id="ARBA00013200"/>
    </source>
</evidence>
<evidence type="ECO:0000256" key="9">
    <source>
        <dbReference type="ARBA" id="ARBA00022679"/>
    </source>
</evidence>
<keyword evidence="7 19" id="KW-1003">Cell membrane</keyword>
<keyword evidence="21" id="KW-1185">Reference proteome</keyword>
<comment type="caution">
    <text evidence="20">The sequence shown here is derived from an EMBL/GenBank/DDBJ whole genome shotgun (WGS) entry which is preliminary data.</text>
</comment>
<gene>
    <name evidence="19" type="primary">cobS</name>
    <name evidence="20" type="ORF">ABID41_000949</name>
</gene>
<evidence type="ECO:0000313" key="20">
    <source>
        <dbReference type="EMBL" id="MET3525854.1"/>
    </source>
</evidence>
<evidence type="ECO:0000256" key="10">
    <source>
        <dbReference type="ARBA" id="ARBA00022692"/>
    </source>
</evidence>
<comment type="similarity">
    <text evidence="4 19">Belongs to the CobS family.</text>
</comment>
<protein>
    <recommendedName>
        <fullName evidence="6 19">Adenosylcobinamide-GDP ribazoletransferase</fullName>
        <ecNumber evidence="5 19">2.7.8.26</ecNumber>
    </recommendedName>
    <alternativeName>
        <fullName evidence="16 19">Cobalamin synthase</fullName>
    </alternativeName>
    <alternativeName>
        <fullName evidence="15 19">Cobalamin-5'-phosphate synthase</fullName>
    </alternativeName>
</protein>
<evidence type="ECO:0000256" key="17">
    <source>
        <dbReference type="ARBA" id="ARBA00048623"/>
    </source>
</evidence>
<keyword evidence="10 19" id="KW-0812">Transmembrane</keyword>
<reference evidence="20 21" key="1">
    <citation type="submission" date="2024-06" db="EMBL/GenBank/DDBJ databases">
        <title>Genomic Encyclopedia of Type Strains, Phase IV (KMG-IV): sequencing the most valuable type-strain genomes for metagenomic binning, comparative biology and taxonomic classification.</title>
        <authorList>
            <person name="Goeker M."/>
        </authorList>
    </citation>
    <scope>NUCLEOTIDE SEQUENCE [LARGE SCALE GENOMIC DNA]</scope>
    <source>
        <strain evidence="20 21">DSM 17809</strain>
    </source>
</reference>
<feature type="transmembrane region" description="Helical" evidence="19">
    <location>
        <begin position="113"/>
        <end position="135"/>
    </location>
</feature>
<accession>A0ABV2EFP9</accession>
<keyword evidence="11 19" id="KW-0460">Magnesium</keyword>
<name>A0ABV2EFP9_9CAUL</name>
<evidence type="ECO:0000256" key="11">
    <source>
        <dbReference type="ARBA" id="ARBA00022842"/>
    </source>
</evidence>
<evidence type="ECO:0000256" key="7">
    <source>
        <dbReference type="ARBA" id="ARBA00022475"/>
    </source>
</evidence>
<sequence>MRFLARQIQLFICAVQFLTRMPTPTLHGFEADWISRSARYFPLVGLLVGGICAAVFWAASQLWSGWLPALLAIAVGVLVTGAFHEDGLADTADGLGGGGDPRRRLEIMKDSRIGTYGALVLLLSLALKAAALASLPAAPGAWALVAGHAAARGASVVTMRSLGYVGALEVSKWKPAPANLSWPETLVAVGSAGAPLLFGSWQAAGLALVVGAAMAALLALTARRLLGGYTGDVLGGVEQVFELGFMLGAAAAFAVTS</sequence>
<evidence type="ECO:0000256" key="14">
    <source>
        <dbReference type="ARBA" id="ARBA00025228"/>
    </source>
</evidence>
<dbReference type="HAMAP" id="MF_00719">
    <property type="entry name" value="CobS"/>
    <property type="match status" value="1"/>
</dbReference>
<feature type="transmembrane region" description="Helical" evidence="19">
    <location>
        <begin position="65"/>
        <end position="83"/>
    </location>
</feature>
<keyword evidence="8 19" id="KW-0169">Cobalamin biosynthesis</keyword>
<comment type="function">
    <text evidence="14 19">Joins adenosylcobinamide-GDP and alpha-ribazole to generate adenosylcobalamin (Ado-cobalamin). Also synthesizes adenosylcobalamin 5'-phosphate from adenosylcobinamide-GDP and alpha-ribazole 5'-phosphate.</text>
</comment>
<dbReference type="Pfam" id="PF02654">
    <property type="entry name" value="CobS"/>
    <property type="match status" value="1"/>
</dbReference>
<keyword evidence="13 19" id="KW-0472">Membrane</keyword>
<dbReference type="PANTHER" id="PTHR34148:SF1">
    <property type="entry name" value="ADENOSYLCOBINAMIDE-GDP RIBAZOLETRANSFERASE"/>
    <property type="match status" value="1"/>
</dbReference>
<evidence type="ECO:0000256" key="1">
    <source>
        <dbReference type="ARBA" id="ARBA00001946"/>
    </source>
</evidence>
<dbReference type="InterPro" id="IPR003805">
    <property type="entry name" value="CobS"/>
</dbReference>
<dbReference type="PANTHER" id="PTHR34148">
    <property type="entry name" value="ADENOSYLCOBINAMIDE-GDP RIBAZOLETRANSFERASE"/>
    <property type="match status" value="1"/>
</dbReference>